<sequence>MRLPSGRSRTLAVLCAAVLAGSALAGCGSDDDDKDPSASGDPGGQITLSVGLFGSFGFEEAGLYKEYEALHPNIKIKQNATQKEEVYWPALQTRLGGGGDLDDIQGIEVGRIVDVANNQADKWLDLNTLGAQTQTAEYLGWKSKAATTPDGKVLALGTDIGPMAICYRTDLFQQAGLPTGRDELAQRWSTWEGYLDVGRQFAAKAPKGSAYMDSVTGMYNAMIGQQQTFYYDASGKLIYDTNPAVQNAFNLSAKAAQDGLSAKLVQFQTDWDQAFAKGGFATVSCPSWMIGYIKEKAGDATQGKWDVAAAPGATGNWGGSYLAIPKGAKHAKEAYELLTWLTAKEQQVKLFEKRGSFPSRTTAISQVAGTTDPYFNNAPIGQIFSKSAEAMPAQTLGVRDNDVKVAIQNALNAVEAQGVKPDDAWKDAKASVKAALG</sequence>
<evidence type="ECO:0000313" key="2">
    <source>
        <dbReference type="EMBL" id="MEU8137432.1"/>
    </source>
</evidence>
<keyword evidence="3" id="KW-1185">Reference proteome</keyword>
<dbReference type="Pfam" id="PF13416">
    <property type="entry name" value="SBP_bac_8"/>
    <property type="match status" value="1"/>
</dbReference>
<organism evidence="2 3">
    <name type="scientific">Streptodolium elevatio</name>
    <dbReference type="NCBI Taxonomy" id="3157996"/>
    <lineage>
        <taxon>Bacteria</taxon>
        <taxon>Bacillati</taxon>
        <taxon>Actinomycetota</taxon>
        <taxon>Actinomycetes</taxon>
        <taxon>Kitasatosporales</taxon>
        <taxon>Streptomycetaceae</taxon>
        <taxon>Streptodolium</taxon>
    </lineage>
</organism>
<dbReference type="PROSITE" id="PS51257">
    <property type="entry name" value="PROKAR_LIPOPROTEIN"/>
    <property type="match status" value="1"/>
</dbReference>
<keyword evidence="1" id="KW-0732">Signal</keyword>
<name>A0ABV3DNU3_9ACTN</name>
<comment type="caution">
    <text evidence="2">The sequence shown here is derived from an EMBL/GenBank/DDBJ whole genome shotgun (WGS) entry which is preliminary data.</text>
</comment>
<evidence type="ECO:0000313" key="3">
    <source>
        <dbReference type="Proteomes" id="UP001551482"/>
    </source>
</evidence>
<dbReference type="Gene3D" id="3.40.190.10">
    <property type="entry name" value="Periplasmic binding protein-like II"/>
    <property type="match status" value="1"/>
</dbReference>
<evidence type="ECO:0000256" key="1">
    <source>
        <dbReference type="SAM" id="SignalP"/>
    </source>
</evidence>
<reference evidence="2 3" key="1">
    <citation type="submission" date="2024-06" db="EMBL/GenBank/DDBJ databases">
        <title>The Natural Products Discovery Center: Release of the First 8490 Sequenced Strains for Exploring Actinobacteria Biosynthetic Diversity.</title>
        <authorList>
            <person name="Kalkreuter E."/>
            <person name="Kautsar S.A."/>
            <person name="Yang D."/>
            <person name="Bader C.D."/>
            <person name="Teijaro C.N."/>
            <person name="Fluegel L."/>
            <person name="Davis C.M."/>
            <person name="Simpson J.R."/>
            <person name="Lauterbach L."/>
            <person name="Steele A.D."/>
            <person name="Gui C."/>
            <person name="Meng S."/>
            <person name="Li G."/>
            <person name="Viehrig K."/>
            <person name="Ye F."/>
            <person name="Su P."/>
            <person name="Kiefer A.F."/>
            <person name="Nichols A."/>
            <person name="Cepeda A.J."/>
            <person name="Yan W."/>
            <person name="Fan B."/>
            <person name="Jiang Y."/>
            <person name="Adhikari A."/>
            <person name="Zheng C.-J."/>
            <person name="Schuster L."/>
            <person name="Cowan T.M."/>
            <person name="Smanski M.J."/>
            <person name="Chevrette M.G."/>
            <person name="De Carvalho L.P.S."/>
            <person name="Shen B."/>
        </authorList>
    </citation>
    <scope>NUCLEOTIDE SEQUENCE [LARGE SCALE GENOMIC DNA]</scope>
    <source>
        <strain evidence="2 3">NPDC048946</strain>
    </source>
</reference>
<dbReference type="Proteomes" id="UP001551482">
    <property type="component" value="Unassembled WGS sequence"/>
</dbReference>
<dbReference type="PANTHER" id="PTHR43649:SF32">
    <property type="entry name" value="SUGAR BINDING SECRETED PROTEIN"/>
    <property type="match status" value="1"/>
</dbReference>
<feature type="signal peptide" evidence="1">
    <location>
        <begin position="1"/>
        <end position="25"/>
    </location>
</feature>
<accession>A0ABV3DNU3</accession>
<gene>
    <name evidence="2" type="ORF">AB0C36_28455</name>
</gene>
<dbReference type="RefSeq" id="WP_358359320.1">
    <property type="nucleotide sequence ID" value="NZ_JBEZFP010000088.1"/>
</dbReference>
<dbReference type="InterPro" id="IPR006059">
    <property type="entry name" value="SBP"/>
</dbReference>
<dbReference type="InterPro" id="IPR050490">
    <property type="entry name" value="Bact_solute-bd_prot1"/>
</dbReference>
<proteinExistence type="predicted"/>
<dbReference type="SUPFAM" id="SSF53850">
    <property type="entry name" value="Periplasmic binding protein-like II"/>
    <property type="match status" value="1"/>
</dbReference>
<dbReference type="EMBL" id="JBEZFP010000088">
    <property type="protein sequence ID" value="MEU8137432.1"/>
    <property type="molecule type" value="Genomic_DNA"/>
</dbReference>
<dbReference type="PANTHER" id="PTHR43649">
    <property type="entry name" value="ARABINOSE-BINDING PROTEIN-RELATED"/>
    <property type="match status" value="1"/>
</dbReference>
<feature type="chain" id="PRO_5047340448" evidence="1">
    <location>
        <begin position="26"/>
        <end position="437"/>
    </location>
</feature>
<protein>
    <submittedName>
        <fullName evidence="2">Extracellular solute-binding protein</fullName>
    </submittedName>
</protein>